<protein>
    <submittedName>
        <fullName evidence="1">Uncharacterized protein</fullName>
    </submittedName>
</protein>
<accession>A0A6B9LA18</accession>
<proteinExistence type="predicted"/>
<organism evidence="1 2">
    <name type="scientific">Mycobacterium phage Imvubu</name>
    <dbReference type="NCBI Taxonomy" id="2686233"/>
    <lineage>
        <taxon>Viruses</taxon>
        <taxon>Duplodnaviria</taxon>
        <taxon>Heunggongvirae</taxon>
        <taxon>Uroviricota</taxon>
        <taxon>Caudoviricetes</taxon>
        <taxon>Bclasvirinae</taxon>
        <taxon>Imvubuvirus</taxon>
        <taxon>Imvubuvirus imvubu</taxon>
    </lineage>
</organism>
<evidence type="ECO:0000313" key="1">
    <source>
        <dbReference type="EMBL" id="QHB37843.1"/>
    </source>
</evidence>
<dbReference type="GeneID" id="60321440"/>
<dbReference type="RefSeq" id="YP_009950030.1">
    <property type="nucleotide sequence ID" value="NC_051586.1"/>
</dbReference>
<dbReference type="Proteomes" id="UP000464404">
    <property type="component" value="Segment"/>
</dbReference>
<gene>
    <name evidence="1" type="primary">80</name>
    <name evidence="1" type="ORF">PBI_IMVUBU_80</name>
</gene>
<name>A0A6B9LA18_9CAUD</name>
<keyword evidence="2" id="KW-1185">Reference proteome</keyword>
<sequence length="57" mass="6922">MPRWRRRRYRVPCIGSGTKLTTPDPMYPDLWQCPACWQPMHRRADLCAPQHDREEVR</sequence>
<reference evidence="1 2" key="1">
    <citation type="submission" date="2019-12" db="EMBL/GenBank/DDBJ databases">
        <authorList>
            <person name="Garlena R.A."/>
            <person name="Russell D.A."/>
            <person name="Pope W.H."/>
            <person name="Jacobs-Sera D."/>
            <person name="Hatfull G.F."/>
        </authorList>
    </citation>
    <scope>NUCLEOTIDE SEQUENCE [LARGE SCALE GENOMIC DNA]</scope>
</reference>
<dbReference type="KEGG" id="vg:60321440"/>
<evidence type="ECO:0000313" key="2">
    <source>
        <dbReference type="Proteomes" id="UP000464404"/>
    </source>
</evidence>
<dbReference type="EMBL" id="MN813693">
    <property type="protein sequence ID" value="QHB37843.1"/>
    <property type="molecule type" value="Genomic_DNA"/>
</dbReference>